<protein>
    <submittedName>
        <fullName evidence="2">Uncharacterized protein</fullName>
    </submittedName>
</protein>
<proteinExistence type="predicted"/>
<reference evidence="2" key="1">
    <citation type="submission" date="2021-05" db="EMBL/GenBank/DDBJ databases">
        <authorList>
            <person name="Alioto T."/>
            <person name="Alioto T."/>
            <person name="Gomez Garrido J."/>
        </authorList>
    </citation>
    <scope>NUCLEOTIDE SEQUENCE</scope>
</reference>
<feature type="compositionally biased region" description="Basic and acidic residues" evidence="1">
    <location>
        <begin position="102"/>
        <end position="116"/>
    </location>
</feature>
<name>A0A8D8ZD60_9HEMI</name>
<organism evidence="2">
    <name type="scientific">Cacopsylla melanoneura</name>
    <dbReference type="NCBI Taxonomy" id="428564"/>
    <lineage>
        <taxon>Eukaryota</taxon>
        <taxon>Metazoa</taxon>
        <taxon>Ecdysozoa</taxon>
        <taxon>Arthropoda</taxon>
        <taxon>Hexapoda</taxon>
        <taxon>Insecta</taxon>
        <taxon>Pterygota</taxon>
        <taxon>Neoptera</taxon>
        <taxon>Paraneoptera</taxon>
        <taxon>Hemiptera</taxon>
        <taxon>Sternorrhyncha</taxon>
        <taxon>Psylloidea</taxon>
        <taxon>Psyllidae</taxon>
        <taxon>Psyllinae</taxon>
        <taxon>Cacopsylla</taxon>
    </lineage>
</organism>
<feature type="compositionally biased region" description="Polar residues" evidence="1">
    <location>
        <begin position="117"/>
        <end position="130"/>
    </location>
</feature>
<dbReference type="AlphaFoldDB" id="A0A8D8ZD60"/>
<feature type="compositionally biased region" description="Polar residues" evidence="1">
    <location>
        <begin position="68"/>
        <end position="101"/>
    </location>
</feature>
<evidence type="ECO:0000313" key="2">
    <source>
        <dbReference type="EMBL" id="CAG6744774.1"/>
    </source>
</evidence>
<feature type="compositionally biased region" description="Low complexity" evidence="1">
    <location>
        <begin position="41"/>
        <end position="59"/>
    </location>
</feature>
<sequence length="209" mass="23359">MSKSISEILSSTSTKLRSFRFYEFFYKTQTQDTTTRDTEESNTQNTNEGNNTPNTNNTKPPEDKNKDSVNSSKPEEQSSSITENESRISSFMSLKNSISTEKNSKERNSSKERQNTKETMSGQENSNTFPLENAKTDEALTGENNQEHKELTSRPKSRSNTSQLVDIENRLNSLETSLGAADSEYGIVTENKSNATLEAGHDNKGETNS</sequence>
<dbReference type="EMBL" id="HBUF01475198">
    <property type="protein sequence ID" value="CAG6744774.1"/>
    <property type="molecule type" value="Transcribed_RNA"/>
</dbReference>
<feature type="region of interest" description="Disordered" evidence="1">
    <location>
        <begin position="27"/>
        <end position="163"/>
    </location>
</feature>
<accession>A0A8D8ZD60</accession>
<evidence type="ECO:0000256" key="1">
    <source>
        <dbReference type="SAM" id="MobiDB-lite"/>
    </source>
</evidence>